<feature type="transmembrane region" description="Helical" evidence="2">
    <location>
        <begin position="514"/>
        <end position="539"/>
    </location>
</feature>
<keyword evidence="2" id="KW-0812">Transmembrane</keyword>
<dbReference type="PRINTS" id="PR00702">
    <property type="entry name" value="ACRIFLAVINRP"/>
</dbReference>
<comment type="caution">
    <text evidence="3">The sequence shown here is derived from an EMBL/GenBank/DDBJ whole genome shotgun (WGS) entry which is preliminary data.</text>
</comment>
<dbReference type="Gene3D" id="3.30.70.1440">
    <property type="entry name" value="Multidrug efflux transporter AcrB pore domain"/>
    <property type="match status" value="1"/>
</dbReference>
<dbReference type="SUPFAM" id="SSF82693">
    <property type="entry name" value="Multidrug efflux transporter AcrB pore domain, PN1, PN2, PC1 and PC2 subdomains"/>
    <property type="match status" value="3"/>
</dbReference>
<organism evidence="3 4">
    <name type="scientific">Fimbriiglobus ruber</name>
    <dbReference type="NCBI Taxonomy" id="1908690"/>
    <lineage>
        <taxon>Bacteria</taxon>
        <taxon>Pseudomonadati</taxon>
        <taxon>Planctomycetota</taxon>
        <taxon>Planctomycetia</taxon>
        <taxon>Gemmatales</taxon>
        <taxon>Gemmataceae</taxon>
        <taxon>Fimbriiglobus</taxon>
    </lineage>
</organism>
<sequence length="1205" mass="130007">MINLSTKARPYIGSVILTCALLTAGGIYSATRMPSGVYPEVTFPRVAVVARLPDSDVTQMEVKVTKPLEDAVSGVLGVSRVRSKSIRGGSELSIDFTPGTDMRRAETLIWNRIGAKRSELPPNVELTVEQMTPSVFPIMSVVLIGGNNSDTKRDPEVGAKLRDYAEYQLAPLIKTIPDVLYANVAGGDVREVEVIARPDDLLAAGLSAADLADQITQQSNLHPVGRTEGQPFAFQIIVNNQPETVRQIEEMVVSTRKDQPLRVRDVASVKVLHKDRGLSIGFDQRDAVVITVFRRLGGNTVNISRDLRNLLDKNQLTLPAGADGKRPPRDIQAVVVYDQSSFVTTAVHNVRDAIVIGSLFSVLILLAFLRSWRAVLISALAIPTTLAITFLFLYWSGETLNLMSLGGLAVAIGLIIDDTVVVVENIARHLSPARHGASSGTSGTEPAPAAGGFANPPTVAGPAPEASGRGDAIDKASGEITGAVLGSTLTTVLVFLPLALIVGVYGQFFAALSWSLSIAVLVSMVISLTLVPVVAAKFLGRRPMPGPGRLYHFFEHIYEWGLTVALRFPWAALALSVLAVAVGAILVIGVPDLGTQREAGKPPPPPLVKGLETGLMPAMDEGAFVVDYRAPSGTPLEQTEKMARDIEKILAKSPDVDAYVRRTGAELGLFATQTSRGDIQVVLRPAEDDPISLLSKPVRPAQEDLEKELKGQGQNLEDPATREAIRHKYRRRPLPKVMEEVEDQIKDLYSEHQLKVEVIQIMADELSDLSGANKPIEVKLFGPDQKVLRALADQVGETLEKKGKGRGIKEVSTNVFAGNPDLVVQLDAAKAERHGLKPDAVARQLRTMFLGQIAAKVQESSARLTDVRVRYPDAFRFGPGRFDADFVRRQWILLPPGAPPVQAGQPSGLTGPSRAVPLSEMATVTPVRSPDQLWREGQQPAIFVTAELNEEEAGLGSVVADVRAWMSDLPLPAGYRWELGGHYLRQQEAFDSLLVVMLVAALLVFIMLAIQFQSVSLPVLIFLTQPLSLVSGLLALWLTHTPLNVSSYMGAILLIGLDMKNGILLVEYIQQLRGEGMDLRPALIEAGRTRFRPILMTSLAAILGLAPLALGIGPGAQMQQPLAIMVIGGLTANMLFTRMMIPVGYLVLERTRGKKTAGAVPAARRVSVSARFFGMLRRKETARPVPAAPPSSPPVPSPRGVETPV</sequence>
<dbReference type="InterPro" id="IPR027463">
    <property type="entry name" value="AcrB_DN_DC_subdom"/>
</dbReference>
<evidence type="ECO:0000256" key="1">
    <source>
        <dbReference type="SAM" id="MobiDB-lite"/>
    </source>
</evidence>
<keyword evidence="2" id="KW-1133">Transmembrane helix</keyword>
<accession>A0A225DSH1</accession>
<dbReference type="GO" id="GO:0005886">
    <property type="term" value="C:plasma membrane"/>
    <property type="evidence" value="ECO:0007669"/>
    <property type="project" value="TreeGrafter"/>
</dbReference>
<dbReference type="Gene3D" id="3.30.70.1430">
    <property type="entry name" value="Multidrug efflux transporter AcrB pore domain"/>
    <property type="match status" value="2"/>
</dbReference>
<dbReference type="Gene3D" id="3.30.70.1320">
    <property type="entry name" value="Multidrug efflux transporter AcrB pore domain like"/>
    <property type="match status" value="1"/>
</dbReference>
<feature type="transmembrane region" description="Helical" evidence="2">
    <location>
        <begin position="376"/>
        <end position="396"/>
    </location>
</feature>
<reference evidence="4" key="1">
    <citation type="submission" date="2017-06" db="EMBL/GenBank/DDBJ databases">
        <title>Genome analysis of Fimbriiglobus ruber SP5, the first member of the order Planctomycetales with confirmed chitinolytic capability.</title>
        <authorList>
            <person name="Ravin N.V."/>
            <person name="Rakitin A.L."/>
            <person name="Ivanova A.A."/>
            <person name="Beletsky A.V."/>
            <person name="Kulichevskaya I.S."/>
            <person name="Mardanov A.V."/>
            <person name="Dedysh S.N."/>
        </authorList>
    </citation>
    <scope>NUCLEOTIDE SEQUENCE [LARGE SCALE GENOMIC DNA]</scope>
    <source>
        <strain evidence="4">SP5</strain>
    </source>
</reference>
<dbReference type="SUPFAM" id="SSF82866">
    <property type="entry name" value="Multidrug efflux transporter AcrB transmembrane domain"/>
    <property type="match status" value="2"/>
</dbReference>
<evidence type="ECO:0000256" key="2">
    <source>
        <dbReference type="SAM" id="Phobius"/>
    </source>
</evidence>
<proteinExistence type="predicted"/>
<feature type="transmembrane region" description="Helical" evidence="2">
    <location>
        <begin position="992"/>
        <end position="1010"/>
    </location>
</feature>
<dbReference type="OrthoDB" id="9758297at2"/>
<evidence type="ECO:0000313" key="3">
    <source>
        <dbReference type="EMBL" id="OWK39067.1"/>
    </source>
</evidence>
<dbReference type="Pfam" id="PF00873">
    <property type="entry name" value="ACR_tran"/>
    <property type="match status" value="3"/>
</dbReference>
<feature type="transmembrane region" description="Helical" evidence="2">
    <location>
        <begin position="483"/>
        <end position="508"/>
    </location>
</feature>
<feature type="transmembrane region" description="Helical" evidence="2">
    <location>
        <begin position="1090"/>
        <end position="1110"/>
    </location>
</feature>
<dbReference type="AlphaFoldDB" id="A0A225DSH1"/>
<evidence type="ECO:0000313" key="4">
    <source>
        <dbReference type="Proteomes" id="UP000214646"/>
    </source>
</evidence>
<name>A0A225DSH1_9BACT</name>
<dbReference type="InterPro" id="IPR001036">
    <property type="entry name" value="Acrflvin-R"/>
</dbReference>
<dbReference type="SUPFAM" id="SSF82714">
    <property type="entry name" value="Multidrug efflux transporter AcrB TolC docking domain, DN and DC subdomains"/>
    <property type="match status" value="2"/>
</dbReference>
<feature type="transmembrane region" description="Helical" evidence="2">
    <location>
        <begin position="1122"/>
        <end position="1148"/>
    </location>
</feature>
<feature type="transmembrane region" description="Helical" evidence="2">
    <location>
        <begin position="1045"/>
        <end position="1069"/>
    </location>
</feature>
<keyword evidence="4" id="KW-1185">Reference proteome</keyword>
<dbReference type="Gene3D" id="3.30.2090.10">
    <property type="entry name" value="Multidrug efflux transporter AcrB TolC docking domain, DN and DC subdomains"/>
    <property type="match status" value="2"/>
</dbReference>
<dbReference type="GO" id="GO:0042910">
    <property type="term" value="F:xenobiotic transmembrane transporter activity"/>
    <property type="evidence" value="ECO:0007669"/>
    <property type="project" value="TreeGrafter"/>
</dbReference>
<dbReference type="EMBL" id="NIDE01000011">
    <property type="protein sequence ID" value="OWK39067.1"/>
    <property type="molecule type" value="Genomic_DNA"/>
</dbReference>
<dbReference type="PANTHER" id="PTHR32063:SF0">
    <property type="entry name" value="SWARMING MOTILITY PROTEIN SWRC"/>
    <property type="match status" value="1"/>
</dbReference>
<feature type="transmembrane region" description="Helical" evidence="2">
    <location>
        <begin position="560"/>
        <end position="588"/>
    </location>
</feature>
<dbReference type="PANTHER" id="PTHR32063">
    <property type="match status" value="1"/>
</dbReference>
<protein>
    <submittedName>
        <fullName evidence="3">Cobalt-zinc-cadmium resistance protein CzcA / Cation efflux system protein CusA</fullName>
    </submittedName>
</protein>
<feature type="compositionally biased region" description="Pro residues" evidence="1">
    <location>
        <begin position="1186"/>
        <end position="1197"/>
    </location>
</feature>
<gene>
    <name evidence="3" type="ORF">FRUB_06149</name>
</gene>
<feature type="region of interest" description="Disordered" evidence="1">
    <location>
        <begin position="1181"/>
        <end position="1205"/>
    </location>
</feature>
<dbReference type="Gene3D" id="1.20.1640.10">
    <property type="entry name" value="Multidrug efflux transporter AcrB transmembrane domain"/>
    <property type="match status" value="2"/>
</dbReference>
<dbReference type="Proteomes" id="UP000214646">
    <property type="component" value="Unassembled WGS sequence"/>
</dbReference>
<feature type="transmembrane region" description="Helical" evidence="2">
    <location>
        <begin position="353"/>
        <end position="369"/>
    </location>
</feature>
<keyword evidence="2" id="KW-0472">Membrane</keyword>
<feature type="region of interest" description="Disordered" evidence="1">
    <location>
        <begin position="433"/>
        <end position="454"/>
    </location>
</feature>
<dbReference type="RefSeq" id="WP_088257052.1">
    <property type="nucleotide sequence ID" value="NZ_NIDE01000011.1"/>
</dbReference>